<gene>
    <name evidence="1" type="ORF">LCGC14_2391160</name>
</gene>
<dbReference type="EMBL" id="LAZR01035689">
    <property type="protein sequence ID" value="KKL26840.1"/>
    <property type="molecule type" value="Genomic_DNA"/>
</dbReference>
<protein>
    <submittedName>
        <fullName evidence="1">Uncharacterized protein</fullName>
    </submittedName>
</protein>
<name>A0A0F9BY45_9ZZZZ</name>
<reference evidence="1" key="1">
    <citation type="journal article" date="2015" name="Nature">
        <title>Complex archaea that bridge the gap between prokaryotes and eukaryotes.</title>
        <authorList>
            <person name="Spang A."/>
            <person name="Saw J.H."/>
            <person name="Jorgensen S.L."/>
            <person name="Zaremba-Niedzwiedzka K."/>
            <person name="Martijn J."/>
            <person name="Lind A.E."/>
            <person name="van Eijk R."/>
            <person name="Schleper C."/>
            <person name="Guy L."/>
            <person name="Ettema T.J."/>
        </authorList>
    </citation>
    <scope>NUCLEOTIDE SEQUENCE</scope>
</reference>
<proteinExistence type="predicted"/>
<sequence>LVYKAHYLNQDRIITSEHEISLDDKGMNIPKMTGE</sequence>
<organism evidence="1">
    <name type="scientific">marine sediment metagenome</name>
    <dbReference type="NCBI Taxonomy" id="412755"/>
    <lineage>
        <taxon>unclassified sequences</taxon>
        <taxon>metagenomes</taxon>
        <taxon>ecological metagenomes</taxon>
    </lineage>
</organism>
<comment type="caution">
    <text evidence="1">The sequence shown here is derived from an EMBL/GenBank/DDBJ whole genome shotgun (WGS) entry which is preliminary data.</text>
</comment>
<evidence type="ECO:0000313" key="1">
    <source>
        <dbReference type="EMBL" id="KKL26840.1"/>
    </source>
</evidence>
<dbReference type="AlphaFoldDB" id="A0A0F9BY45"/>
<accession>A0A0F9BY45</accession>
<feature type="non-terminal residue" evidence="1">
    <location>
        <position position="1"/>
    </location>
</feature>